<feature type="compositionally biased region" description="Acidic residues" evidence="1">
    <location>
        <begin position="33"/>
        <end position="45"/>
    </location>
</feature>
<accession>A0A8T0HW35</accession>
<sequence>MWTFLKICTSKDFHVGSIELQLAWRLLQKDESLSEDDASDDDMDSNGEPTTSMDDEERDGDDMDENDEHCGCSGDSKKKKALPADAKAALASGALVLP</sequence>
<dbReference type="EMBL" id="CM026426">
    <property type="protein sequence ID" value="KAG0574997.1"/>
    <property type="molecule type" value="Genomic_DNA"/>
</dbReference>
<protein>
    <submittedName>
        <fullName evidence="2">Uncharacterized protein</fullName>
    </submittedName>
</protein>
<evidence type="ECO:0000256" key="1">
    <source>
        <dbReference type="SAM" id="MobiDB-lite"/>
    </source>
</evidence>
<gene>
    <name evidence="2" type="ORF">KC19_VG309500</name>
</gene>
<feature type="region of interest" description="Disordered" evidence="1">
    <location>
        <begin position="32"/>
        <end position="83"/>
    </location>
</feature>
<name>A0A8T0HW35_CERPU</name>
<feature type="compositionally biased region" description="Acidic residues" evidence="1">
    <location>
        <begin position="53"/>
        <end position="67"/>
    </location>
</feature>
<proteinExistence type="predicted"/>
<dbReference type="Proteomes" id="UP000822688">
    <property type="component" value="Chromosome V"/>
</dbReference>
<dbReference type="AlphaFoldDB" id="A0A8T0HW35"/>
<keyword evidence="3" id="KW-1185">Reference proteome</keyword>
<comment type="caution">
    <text evidence="2">The sequence shown here is derived from an EMBL/GenBank/DDBJ whole genome shotgun (WGS) entry which is preliminary data.</text>
</comment>
<evidence type="ECO:0000313" key="3">
    <source>
        <dbReference type="Proteomes" id="UP000822688"/>
    </source>
</evidence>
<reference evidence="2" key="1">
    <citation type="submission" date="2020-06" db="EMBL/GenBank/DDBJ databases">
        <title>WGS assembly of Ceratodon purpureus strain R40.</title>
        <authorList>
            <person name="Carey S.B."/>
            <person name="Jenkins J."/>
            <person name="Shu S."/>
            <person name="Lovell J.T."/>
            <person name="Sreedasyam A."/>
            <person name="Maumus F."/>
            <person name="Tiley G.P."/>
            <person name="Fernandez-Pozo N."/>
            <person name="Barry K."/>
            <person name="Chen C."/>
            <person name="Wang M."/>
            <person name="Lipzen A."/>
            <person name="Daum C."/>
            <person name="Saski C.A."/>
            <person name="Payton A.C."/>
            <person name="Mcbreen J.C."/>
            <person name="Conrad R.E."/>
            <person name="Kollar L.M."/>
            <person name="Olsson S."/>
            <person name="Huttunen S."/>
            <person name="Landis J.B."/>
            <person name="Wickett N.J."/>
            <person name="Johnson M.G."/>
            <person name="Rensing S.A."/>
            <person name="Grimwood J."/>
            <person name="Schmutz J."/>
            <person name="Mcdaniel S.F."/>
        </authorList>
    </citation>
    <scope>NUCLEOTIDE SEQUENCE</scope>
    <source>
        <strain evidence="2">R40</strain>
    </source>
</reference>
<organism evidence="2 3">
    <name type="scientific">Ceratodon purpureus</name>
    <name type="common">Fire moss</name>
    <name type="synonym">Dicranum purpureum</name>
    <dbReference type="NCBI Taxonomy" id="3225"/>
    <lineage>
        <taxon>Eukaryota</taxon>
        <taxon>Viridiplantae</taxon>
        <taxon>Streptophyta</taxon>
        <taxon>Embryophyta</taxon>
        <taxon>Bryophyta</taxon>
        <taxon>Bryophytina</taxon>
        <taxon>Bryopsida</taxon>
        <taxon>Dicranidae</taxon>
        <taxon>Pseudoditrichales</taxon>
        <taxon>Ditrichaceae</taxon>
        <taxon>Ceratodon</taxon>
    </lineage>
</organism>
<evidence type="ECO:0000313" key="2">
    <source>
        <dbReference type="EMBL" id="KAG0574997.1"/>
    </source>
</evidence>